<dbReference type="Proteomes" id="UP000694888">
    <property type="component" value="Unplaced"/>
</dbReference>
<evidence type="ECO:0000259" key="5">
    <source>
        <dbReference type="Pfam" id="PF25469"/>
    </source>
</evidence>
<dbReference type="InterPro" id="IPR015943">
    <property type="entry name" value="WD40/YVTN_repeat-like_dom_sf"/>
</dbReference>
<dbReference type="InterPro" id="IPR025139">
    <property type="entry name" value="DUF4062"/>
</dbReference>
<feature type="domain" description="Orc1-like AAA ATPase" evidence="3">
    <location>
        <begin position="406"/>
        <end position="541"/>
    </location>
</feature>
<evidence type="ECO:0000313" key="7">
    <source>
        <dbReference type="RefSeq" id="XP_012940861.1"/>
    </source>
</evidence>
<dbReference type="GeneID" id="101863359"/>
<dbReference type="Gene3D" id="2.130.10.10">
    <property type="entry name" value="YVTN repeat-like/Quinoprotein amine dehydrogenase"/>
    <property type="match status" value="2"/>
</dbReference>
<evidence type="ECO:0000256" key="1">
    <source>
        <dbReference type="ARBA" id="ARBA00022574"/>
    </source>
</evidence>
<dbReference type="PANTHER" id="PTHR19871:SF14">
    <property type="entry name" value="DUF4062 DOMAIN-CONTAINING PROTEIN"/>
    <property type="match status" value="1"/>
</dbReference>
<dbReference type="SUPFAM" id="SSF50998">
    <property type="entry name" value="Quinoprotein alcohol dehydrogenase-like"/>
    <property type="match status" value="1"/>
</dbReference>
<evidence type="ECO:0000256" key="2">
    <source>
        <dbReference type="ARBA" id="ARBA00022737"/>
    </source>
</evidence>
<name>A0ABM1A4U2_APLCA</name>
<reference evidence="7" key="1">
    <citation type="submission" date="2025-08" db="UniProtKB">
        <authorList>
            <consortium name="RefSeq"/>
        </authorList>
    </citation>
    <scope>IDENTIFICATION</scope>
</reference>
<gene>
    <name evidence="7" type="primary">LOC101863359</name>
</gene>
<accession>A0ABM1A4U2</accession>
<organism evidence="6 7">
    <name type="scientific">Aplysia californica</name>
    <name type="common">California sea hare</name>
    <dbReference type="NCBI Taxonomy" id="6500"/>
    <lineage>
        <taxon>Eukaryota</taxon>
        <taxon>Metazoa</taxon>
        <taxon>Spiralia</taxon>
        <taxon>Lophotrochozoa</taxon>
        <taxon>Mollusca</taxon>
        <taxon>Gastropoda</taxon>
        <taxon>Heterobranchia</taxon>
        <taxon>Euthyneura</taxon>
        <taxon>Tectipleura</taxon>
        <taxon>Aplysiida</taxon>
        <taxon>Aplysioidea</taxon>
        <taxon>Aplysiidae</taxon>
        <taxon>Aplysia</taxon>
    </lineage>
</organism>
<protein>
    <submittedName>
        <fullName evidence="7">Uncharacterized protein LOC101863359</fullName>
    </submittedName>
</protein>
<proteinExistence type="predicted"/>
<dbReference type="Pfam" id="PF13271">
    <property type="entry name" value="DUF4062"/>
    <property type="match status" value="1"/>
</dbReference>
<evidence type="ECO:0000259" key="3">
    <source>
        <dbReference type="Pfam" id="PF13191"/>
    </source>
</evidence>
<dbReference type="InterPro" id="IPR057588">
    <property type="entry name" value="NWD1/2-like_WH"/>
</dbReference>
<keyword evidence="1" id="KW-0853">WD repeat</keyword>
<feature type="domain" description="NWD1/2-like winged helix-turn-helix" evidence="5">
    <location>
        <begin position="658"/>
        <end position="769"/>
    </location>
</feature>
<keyword evidence="2" id="KW-0677">Repeat</keyword>
<evidence type="ECO:0000313" key="6">
    <source>
        <dbReference type="Proteomes" id="UP000694888"/>
    </source>
</evidence>
<dbReference type="Gene3D" id="3.40.50.300">
    <property type="entry name" value="P-loop containing nucleotide triphosphate hydrolases"/>
    <property type="match status" value="1"/>
</dbReference>
<feature type="domain" description="DUF4062" evidence="4">
    <location>
        <begin position="75"/>
        <end position="162"/>
    </location>
</feature>
<dbReference type="InterPro" id="IPR041664">
    <property type="entry name" value="AAA_16"/>
</dbReference>
<dbReference type="Pfam" id="PF13191">
    <property type="entry name" value="AAA_16"/>
    <property type="match status" value="1"/>
</dbReference>
<dbReference type="InterPro" id="IPR052752">
    <property type="entry name" value="NACHT-WD_repeat"/>
</dbReference>
<sequence length="1815" mass="206097">MSLISNREDTTMTMRYRHLEDVVVGDTKDQEQRAQREQPFTYKHLDQSERTLVEKLLKGCLKLEDTPKVKSKVIKVFISSTFTDFVEERNAMAQNVYPKLRDYCRDKYGVDFQAVDMRWGISQEARNDHSVTDLCMAELEHCQDLSIGPNFAALVGQKYGYCPLPAAMERMVFEAITESLKGEGPEATPTILDKCYLRDQNVTPSVYRLLEIDKCCEMMEDTWENIETELKEAISDGSLKAVTKGEITADTRRSLICSVTEQEIRGGMLGVKSGRERENNCVVLLRDIDDLFDNLEECNKTKRYCDITPGTNEVNGDAHVALNQMRGYVLESVPKFNVAVTQVHWTEDGITPTAHKDYLNRVTNHFYHTIRDLVDRNIQTHSELVSDSLYHEVIQHWSLVKSRCSTFVGREDQLQQLKKYLTTETSQALVVHGDSGVGKTSFMAKAVSCTRGLLAKHKLEVGDDSAIPVQLIPRFVGITPKSSSVQPLLFSLCHQLAFVTGKYRHEVPEDYKNLKRHFIDLVQKGDFPGIVVIFLDSLDQMGTSNGGHKMDWLPARLAPNVKIIVSTLPRKLDILSRLMNKIDYPMIEVCPLPASDCEAIIKVMLDSANRSVTLPQWRIIQEAFQKCTLPLYITLTFQEATRWRSYDVISPECLEYTVEASINKLFDRLETKHGKIFVSRALGYITAARSGLSEAELEDILSLDDQVLSALFTIWEPPIRRVPPSLWPRLYLDIHAFLVEREADEIVVLGWYHQQFLDQATNRYLSDYLDYNTIHRNIADYYLGTWSGTIKKPFLYGDNLMKRLSLKSPHGLACRYVPEQPLVFRPTEIDERYNYRKMTQLPYSLIHSCQFDRVKKDCLCNLEWLHTKLKATSLQQVILDMSMIEDWETDLVADVLRMSGSALKIDPDAIGAEISGRLLTHIHRHHWLKELVKQCDLVSQKRCPLVPQCQIYTAPGGPLQYECELDETVTSAVDVDVFNTSDGILMTAKPFYSTCLKVWELTQGEPRQDMHMPVGEVHPTRDGRYLAILKGGKEVLIFKTDCGELHGQIECGFGDVISVAMGNRYLALNIDRGVGPYLLDLWEAQLVHKFTHHSHAVAINADDSHVAFNTGTLVLVHSLPLMERRCVGQASDIPLQILFNAQATKLYILTQSKLLQVMKFDTTNRKTSTSDIISDMAIQDFKLSRSEKFVLVRCLRCLYLICTQKEALQHRLERVPPGVFVETMTCYTGADFNPSDSMVVASRYTYIFVWCTQTGNPIRILQASLSPILKIYTSDLVNKAVALLKDNTLQVWNLDNLDADVLHANEIMRGAIHSLAVSCASQTVLCHDAKHPEVKVVDLATGKAVGALMQAKEVHRVSQVQFCLKGIFAVTRNIPLENDDPDPIIRYHDDEETEKPVIKWEALTDDVLWHVESKKAVFKAQHSRFVVCNLHETAMGFITCSFHSAYDWTNNLYSFVMWEPTTIFLSGDIKGQEMKVDIPDMSEFLGPPVLHTDERNDIHTLLAVLQRCTKKFVGRNTESARVYDNVLFIQRLGKDKKYESQMLKIQDLLKFPNPKDRMAQIKIVSGNLALICYVKDVDHFMFDDKLGLRMPTNVEKGFILLNPIKNFVVKHTVCSLSPTSDLSISLLSSSSSVWVDNNLCVYNLPTNRRISQIEADVDFDSARLALDGRYLVGLCQQRRSLSVYRTEDGKRLARLFIHGTAACLEVGEDGRTVVAGCNDGRVLILSLVLECSDPYKEIIQKIPSRLVQQKKIVDRVVLLENDVADVESKKPELIRLAEKIRTDVKVAVRRQASFKTISKALISQQRAKSRACCIQ</sequence>
<dbReference type="InterPro" id="IPR027417">
    <property type="entry name" value="P-loop_NTPase"/>
</dbReference>
<dbReference type="PANTHER" id="PTHR19871">
    <property type="entry name" value="BETA TRANSDUCIN-RELATED PROTEIN"/>
    <property type="match status" value="1"/>
</dbReference>
<dbReference type="RefSeq" id="XP_012940861.1">
    <property type="nucleotide sequence ID" value="XM_013085407.2"/>
</dbReference>
<keyword evidence="6" id="KW-1185">Reference proteome</keyword>
<evidence type="ECO:0000259" key="4">
    <source>
        <dbReference type="Pfam" id="PF13271"/>
    </source>
</evidence>
<dbReference type="InterPro" id="IPR011047">
    <property type="entry name" value="Quinoprotein_ADH-like_sf"/>
</dbReference>
<dbReference type="Pfam" id="PF25469">
    <property type="entry name" value="WHD_NWD1"/>
    <property type="match status" value="1"/>
</dbReference>
<dbReference type="SUPFAM" id="SSF52540">
    <property type="entry name" value="P-loop containing nucleoside triphosphate hydrolases"/>
    <property type="match status" value="1"/>
</dbReference>
<dbReference type="SUPFAM" id="SSF82171">
    <property type="entry name" value="DPP6 N-terminal domain-like"/>
    <property type="match status" value="1"/>
</dbReference>